<dbReference type="Proteomes" id="UP000672657">
    <property type="component" value="Unassembled WGS sequence"/>
</dbReference>
<evidence type="ECO:0000313" key="1">
    <source>
        <dbReference type="EMBL" id="CAG2132540.1"/>
    </source>
</evidence>
<comment type="caution">
    <text evidence="1">The sequence shown here is derived from an EMBL/GenBank/DDBJ whole genome shotgun (WGS) entry which is preliminary data.</text>
</comment>
<protein>
    <submittedName>
        <fullName evidence="1">Uncharacterized protein</fullName>
    </submittedName>
</protein>
<reference evidence="1 2" key="1">
    <citation type="submission" date="2021-03" db="EMBL/GenBank/DDBJ databases">
        <authorList>
            <person name="Peeters C."/>
        </authorList>
    </citation>
    <scope>NUCLEOTIDE SEQUENCE [LARGE SCALE GENOMIC DNA]</scope>
    <source>
        <strain evidence="1 2">LMG 26411</strain>
    </source>
</reference>
<accession>A0ABM8TAY1</accession>
<dbReference type="EMBL" id="CAJPVI010000002">
    <property type="protein sequence ID" value="CAG2132540.1"/>
    <property type="molecule type" value="Genomic_DNA"/>
</dbReference>
<name>A0ABM8TAY1_9BURK</name>
<sequence length="131" mass="13769">MTDPVETPAPEPTPFMFSVADATGRVIRTGIVPFEEWIARQALAGETAVSGTLDPATQYVADGAAANRPTNPATISGHALASLPVPCTIHIDSDAYPCSEVTAELSFPYAGTFAVRVEAWPYLDAAFEVTA</sequence>
<gene>
    <name evidence="1" type="ORF">LMG26411_00635</name>
</gene>
<evidence type="ECO:0000313" key="2">
    <source>
        <dbReference type="Proteomes" id="UP000672657"/>
    </source>
</evidence>
<keyword evidence="2" id="KW-1185">Reference proteome</keyword>
<proteinExistence type="predicted"/>
<organism evidence="1 2">
    <name type="scientific">Cupriavidus numazuensis</name>
    <dbReference type="NCBI Taxonomy" id="221992"/>
    <lineage>
        <taxon>Bacteria</taxon>
        <taxon>Pseudomonadati</taxon>
        <taxon>Pseudomonadota</taxon>
        <taxon>Betaproteobacteria</taxon>
        <taxon>Burkholderiales</taxon>
        <taxon>Burkholderiaceae</taxon>
        <taxon>Cupriavidus</taxon>
    </lineage>
</organism>